<dbReference type="GO" id="GO:0005634">
    <property type="term" value="C:nucleus"/>
    <property type="evidence" value="ECO:0007669"/>
    <property type="project" value="UniProtKB-SubCell"/>
</dbReference>
<keyword evidence="3" id="KW-0863">Zinc-finger</keyword>
<dbReference type="GO" id="GO:0008270">
    <property type="term" value="F:zinc ion binding"/>
    <property type="evidence" value="ECO:0007669"/>
    <property type="project" value="UniProtKB-KW"/>
</dbReference>
<feature type="domain" description="Oberon-like PHD finger" evidence="6">
    <location>
        <begin position="4"/>
        <end position="50"/>
    </location>
</feature>
<dbReference type="PANTHER" id="PTHR33345">
    <property type="entry name" value="ADAPTER PROTEIN, PUTATIVE-RELATED"/>
    <property type="match status" value="1"/>
</dbReference>
<dbReference type="Proteomes" id="UP000077755">
    <property type="component" value="Chromosome 8"/>
</dbReference>
<dbReference type="InterPro" id="IPR032881">
    <property type="entry name" value="Oberon-like_PHD"/>
</dbReference>
<dbReference type="PANTHER" id="PTHR33345:SF6">
    <property type="entry name" value="OS03G0747200 PROTEIN"/>
    <property type="match status" value="1"/>
</dbReference>
<gene>
    <name evidence="7" type="ORF">DCAR_0832326</name>
</gene>
<dbReference type="Pfam" id="PF07227">
    <property type="entry name" value="PHD_Oberon"/>
    <property type="match status" value="1"/>
</dbReference>
<evidence type="ECO:0000256" key="5">
    <source>
        <dbReference type="ARBA" id="ARBA00023242"/>
    </source>
</evidence>
<comment type="subcellular location">
    <subcellularLocation>
        <location evidence="1">Nucleus</location>
    </subcellularLocation>
</comment>
<evidence type="ECO:0000256" key="2">
    <source>
        <dbReference type="ARBA" id="ARBA00022723"/>
    </source>
</evidence>
<accession>A0AAF1BCF1</accession>
<keyword evidence="5" id="KW-0539">Nucleus</keyword>
<evidence type="ECO:0000259" key="6">
    <source>
        <dbReference type="Pfam" id="PF07227"/>
    </source>
</evidence>
<reference evidence="7" key="1">
    <citation type="journal article" date="2016" name="Nat. Genet.">
        <title>A high-quality carrot genome assembly provides new insights into carotenoid accumulation and asterid genome evolution.</title>
        <authorList>
            <person name="Iorizzo M."/>
            <person name="Ellison S."/>
            <person name="Senalik D."/>
            <person name="Zeng P."/>
            <person name="Satapoomin P."/>
            <person name="Huang J."/>
            <person name="Bowman M."/>
            <person name="Iovene M."/>
            <person name="Sanseverino W."/>
            <person name="Cavagnaro P."/>
            <person name="Yildiz M."/>
            <person name="Macko-Podgorni A."/>
            <person name="Moranska E."/>
            <person name="Grzebelus E."/>
            <person name="Grzebelus D."/>
            <person name="Ashrafi H."/>
            <person name="Zheng Z."/>
            <person name="Cheng S."/>
            <person name="Spooner D."/>
            <person name="Van Deynze A."/>
            <person name="Simon P."/>
        </authorList>
    </citation>
    <scope>NUCLEOTIDE SEQUENCE</scope>
    <source>
        <tissue evidence="7">Leaf</tissue>
    </source>
</reference>
<evidence type="ECO:0000256" key="4">
    <source>
        <dbReference type="ARBA" id="ARBA00022833"/>
    </source>
</evidence>
<protein>
    <recommendedName>
        <fullName evidence="6">Oberon-like PHD finger domain-containing protein</fullName>
    </recommendedName>
</protein>
<dbReference type="EMBL" id="CP093350">
    <property type="protein sequence ID" value="WOH12818.1"/>
    <property type="molecule type" value="Genomic_DNA"/>
</dbReference>
<proteinExistence type="predicted"/>
<evidence type="ECO:0000313" key="7">
    <source>
        <dbReference type="EMBL" id="WOH12818.1"/>
    </source>
</evidence>
<dbReference type="AlphaFoldDB" id="A0AAF1BCF1"/>
<evidence type="ECO:0000313" key="8">
    <source>
        <dbReference type="Proteomes" id="UP000077755"/>
    </source>
</evidence>
<keyword evidence="8" id="KW-1185">Reference proteome</keyword>
<evidence type="ECO:0000256" key="3">
    <source>
        <dbReference type="ARBA" id="ARBA00022771"/>
    </source>
</evidence>
<organism evidence="7 8">
    <name type="scientific">Daucus carota subsp. sativus</name>
    <name type="common">Carrot</name>
    <dbReference type="NCBI Taxonomy" id="79200"/>
    <lineage>
        <taxon>Eukaryota</taxon>
        <taxon>Viridiplantae</taxon>
        <taxon>Streptophyta</taxon>
        <taxon>Embryophyta</taxon>
        <taxon>Tracheophyta</taxon>
        <taxon>Spermatophyta</taxon>
        <taxon>Magnoliopsida</taxon>
        <taxon>eudicotyledons</taxon>
        <taxon>Gunneridae</taxon>
        <taxon>Pentapetalae</taxon>
        <taxon>asterids</taxon>
        <taxon>campanulids</taxon>
        <taxon>Apiales</taxon>
        <taxon>Apiaceae</taxon>
        <taxon>Apioideae</taxon>
        <taxon>Scandiceae</taxon>
        <taxon>Daucinae</taxon>
        <taxon>Daucus</taxon>
        <taxon>Daucus sect. Daucus</taxon>
    </lineage>
</organism>
<keyword evidence="4" id="KW-0862">Zinc</keyword>
<sequence length="76" mass="8561">MAGTVGAEDAEYYYRCCDRRTDLLPHVKKFLQICESISSHDDIKKILNLGVHVLQGSQRSAAKRLLHVFDIAMGKV</sequence>
<keyword evidence="2" id="KW-0479">Metal-binding</keyword>
<reference evidence="7" key="2">
    <citation type="submission" date="2022-03" db="EMBL/GenBank/DDBJ databases">
        <title>Draft title - Genomic analysis of global carrot germplasm unveils the trajectory of domestication and the origin of high carotenoid orange carrot.</title>
        <authorList>
            <person name="Iorizzo M."/>
            <person name="Ellison S."/>
            <person name="Senalik D."/>
            <person name="Macko-Podgorni A."/>
            <person name="Grzebelus D."/>
            <person name="Bostan H."/>
            <person name="Rolling W."/>
            <person name="Curaba J."/>
            <person name="Simon P."/>
        </authorList>
    </citation>
    <scope>NUCLEOTIDE SEQUENCE</scope>
    <source>
        <tissue evidence="7">Leaf</tissue>
    </source>
</reference>
<evidence type="ECO:0000256" key="1">
    <source>
        <dbReference type="ARBA" id="ARBA00004123"/>
    </source>
</evidence>
<name>A0AAF1BCF1_DAUCS</name>